<dbReference type="InterPro" id="IPR016024">
    <property type="entry name" value="ARM-type_fold"/>
</dbReference>
<dbReference type="STRING" id="4533.J3LCY5"/>
<dbReference type="EC" id="2.3.2.27" evidence="3"/>
<name>J3LCY5_ORYBR</name>
<dbReference type="PANTHER" id="PTHR23315">
    <property type="entry name" value="U BOX DOMAIN-CONTAINING"/>
    <property type="match status" value="1"/>
</dbReference>
<evidence type="ECO:0000256" key="4">
    <source>
        <dbReference type="ARBA" id="ARBA00022679"/>
    </source>
</evidence>
<feature type="domain" description="U-box" evidence="7">
    <location>
        <begin position="234"/>
        <end position="308"/>
    </location>
</feature>
<evidence type="ECO:0000313" key="9">
    <source>
        <dbReference type="Proteomes" id="UP000006038"/>
    </source>
</evidence>
<dbReference type="AlphaFoldDB" id="J3LCY5"/>
<proteinExistence type="predicted"/>
<dbReference type="HOGENOM" id="CLU_032955_0_0_1"/>
<dbReference type="Pfam" id="PF04564">
    <property type="entry name" value="U-box"/>
    <property type="match status" value="1"/>
</dbReference>
<dbReference type="Gene3D" id="1.25.10.10">
    <property type="entry name" value="Leucine-rich Repeat Variant"/>
    <property type="match status" value="1"/>
</dbReference>
<dbReference type="PANTHER" id="PTHR23315:SF260">
    <property type="entry name" value="U-BOX DOMAIN-CONTAINING PROTEIN 73"/>
    <property type="match status" value="1"/>
</dbReference>
<feature type="region of interest" description="Disordered" evidence="6">
    <location>
        <begin position="22"/>
        <end position="47"/>
    </location>
</feature>
<feature type="compositionally biased region" description="Polar residues" evidence="6">
    <location>
        <begin position="118"/>
        <end position="128"/>
    </location>
</feature>
<evidence type="ECO:0000259" key="7">
    <source>
        <dbReference type="PROSITE" id="PS51698"/>
    </source>
</evidence>
<protein>
    <recommendedName>
        <fullName evidence="3">RING-type E3 ubiquitin transferase</fullName>
        <ecNumber evidence="3">2.3.2.27</ecNumber>
    </recommendedName>
</protein>
<evidence type="ECO:0000256" key="5">
    <source>
        <dbReference type="ARBA" id="ARBA00022786"/>
    </source>
</evidence>
<dbReference type="UniPathway" id="UPA00143"/>
<feature type="compositionally biased region" description="Low complexity" evidence="6">
    <location>
        <begin position="25"/>
        <end position="44"/>
    </location>
</feature>
<dbReference type="Gramene" id="OB02G25020.1">
    <property type="protein sequence ID" value="OB02G25020.1"/>
    <property type="gene ID" value="OB02G25020"/>
</dbReference>
<dbReference type="GO" id="GO:0016567">
    <property type="term" value="P:protein ubiquitination"/>
    <property type="evidence" value="ECO:0007669"/>
    <property type="project" value="UniProtKB-UniPathway"/>
</dbReference>
<dbReference type="InterPro" id="IPR013083">
    <property type="entry name" value="Znf_RING/FYVE/PHD"/>
</dbReference>
<evidence type="ECO:0000313" key="8">
    <source>
        <dbReference type="EnsemblPlants" id="OB02G25020.1"/>
    </source>
</evidence>
<evidence type="ECO:0000256" key="6">
    <source>
        <dbReference type="SAM" id="MobiDB-lite"/>
    </source>
</evidence>
<sequence>MADRLRLDMEIREKIKVRREAGRFSVGSSNSNSSTCSSNQAAAADVARNQEPLCPPALRSEEFFHHGWEGTAVDAAMEPEELAERMESRRHLQRGYSGLLGSPSSSPLPLPPRLWSSAPTSPRTTPWSSLHDPPAARAAGTSSSSPRDNGPSRTAAADEARSKQHPAKGPTRSDYVAMMRTALAKFQDDASAEDGEATAAASAVMEQAMTGLMDLTYRKAKPPELPYEFATRWPIPVDDDEVLQARIMSDPVILASGYSVDQSYHNYQKQHSPRTNTITDHSSPHTLSIPNHLLHDMISAWCLDHWDLSPPITPDEGSVPMDSTEKHIERILEKFSGNYASQIEALNQIQELSKTTKGVQPCLAKFPDLIPVLINLRKKYKSSWTRDLEEARLTVILNLTLHRQNREILAGRSELPGALKIIAQKAYSLGRPASSLAKVASVVAILSEFCVFRKRMLDTGGMKMLRDMLKMKDTVVITEAATAILALCTDYESKLSAQVYNVPEMLLKCHLFTDEILRLLDCVPRSPYVFKKICNQALQLVNIIMADHAFGPVTSKGIHSAISLVYDIVERDVGKMKVLKNMEDFKERLRQLSSDRMPMQTMFQVESIISTLSEVFPATTV</sequence>
<feature type="region of interest" description="Disordered" evidence="6">
    <location>
        <begin position="95"/>
        <end position="174"/>
    </location>
</feature>
<keyword evidence="9" id="KW-1185">Reference proteome</keyword>
<dbReference type="eggNOG" id="KOG0167">
    <property type="taxonomic scope" value="Eukaryota"/>
</dbReference>
<dbReference type="OMA" id="FHDVPQM"/>
<dbReference type="PROSITE" id="PS51698">
    <property type="entry name" value="U_BOX"/>
    <property type="match status" value="1"/>
</dbReference>
<dbReference type="SUPFAM" id="SSF48371">
    <property type="entry name" value="ARM repeat"/>
    <property type="match status" value="1"/>
</dbReference>
<dbReference type="InterPro" id="IPR003613">
    <property type="entry name" value="Ubox_domain"/>
</dbReference>
<dbReference type="SUPFAM" id="SSF57850">
    <property type="entry name" value="RING/U-box"/>
    <property type="match status" value="1"/>
</dbReference>
<comment type="pathway">
    <text evidence="2">Protein modification; protein ubiquitination.</text>
</comment>
<reference evidence="8" key="1">
    <citation type="submission" date="2013-04" db="UniProtKB">
        <authorList>
            <consortium name="EnsemblPlants"/>
        </authorList>
    </citation>
    <scope>IDENTIFICATION</scope>
</reference>
<evidence type="ECO:0000256" key="2">
    <source>
        <dbReference type="ARBA" id="ARBA00004906"/>
    </source>
</evidence>
<evidence type="ECO:0000256" key="3">
    <source>
        <dbReference type="ARBA" id="ARBA00012483"/>
    </source>
</evidence>
<organism evidence="8">
    <name type="scientific">Oryza brachyantha</name>
    <name type="common">malo sina</name>
    <dbReference type="NCBI Taxonomy" id="4533"/>
    <lineage>
        <taxon>Eukaryota</taxon>
        <taxon>Viridiplantae</taxon>
        <taxon>Streptophyta</taxon>
        <taxon>Embryophyta</taxon>
        <taxon>Tracheophyta</taxon>
        <taxon>Spermatophyta</taxon>
        <taxon>Magnoliopsida</taxon>
        <taxon>Liliopsida</taxon>
        <taxon>Poales</taxon>
        <taxon>Poaceae</taxon>
        <taxon>BOP clade</taxon>
        <taxon>Oryzoideae</taxon>
        <taxon>Oryzeae</taxon>
        <taxon>Oryzinae</taxon>
        <taxon>Oryza</taxon>
    </lineage>
</organism>
<dbReference type="GO" id="GO:0061630">
    <property type="term" value="F:ubiquitin protein ligase activity"/>
    <property type="evidence" value="ECO:0007669"/>
    <property type="project" value="UniProtKB-EC"/>
</dbReference>
<comment type="catalytic activity">
    <reaction evidence="1">
        <text>S-ubiquitinyl-[E2 ubiquitin-conjugating enzyme]-L-cysteine + [acceptor protein]-L-lysine = [E2 ubiquitin-conjugating enzyme]-L-cysteine + N(6)-ubiquitinyl-[acceptor protein]-L-lysine.</text>
        <dbReference type="EC" id="2.3.2.27"/>
    </reaction>
</comment>
<accession>J3LCY5</accession>
<keyword evidence="4" id="KW-0808">Transferase</keyword>
<evidence type="ECO:0000256" key="1">
    <source>
        <dbReference type="ARBA" id="ARBA00000900"/>
    </source>
</evidence>
<dbReference type="Gene3D" id="3.30.40.10">
    <property type="entry name" value="Zinc/RING finger domain, C3HC4 (zinc finger)"/>
    <property type="match status" value="1"/>
</dbReference>
<keyword evidence="5" id="KW-0833">Ubl conjugation pathway</keyword>
<dbReference type="Proteomes" id="UP000006038">
    <property type="component" value="Unassembled WGS sequence"/>
</dbReference>
<dbReference type="InterPro" id="IPR011989">
    <property type="entry name" value="ARM-like"/>
</dbReference>
<dbReference type="EnsemblPlants" id="OB02G25020.1">
    <property type="protein sequence ID" value="OB02G25020.1"/>
    <property type="gene ID" value="OB02G25020"/>
</dbReference>